<evidence type="ECO:0000256" key="4">
    <source>
        <dbReference type="ARBA" id="ARBA00023002"/>
    </source>
</evidence>
<evidence type="ECO:0000259" key="5">
    <source>
        <dbReference type="Pfam" id="PF01494"/>
    </source>
</evidence>
<dbReference type="InterPro" id="IPR036188">
    <property type="entry name" value="FAD/NAD-bd_sf"/>
</dbReference>
<dbReference type="EMBL" id="JAPUFD010000023">
    <property type="protein sequence ID" value="MDI1493109.1"/>
    <property type="molecule type" value="Genomic_DNA"/>
</dbReference>
<dbReference type="Pfam" id="PF01494">
    <property type="entry name" value="FAD_binding_3"/>
    <property type="match status" value="1"/>
</dbReference>
<dbReference type="InterPro" id="IPR050562">
    <property type="entry name" value="FAD_mOase_fung"/>
</dbReference>
<dbReference type="GO" id="GO:0004497">
    <property type="term" value="F:monooxygenase activity"/>
    <property type="evidence" value="ECO:0007669"/>
    <property type="project" value="InterPro"/>
</dbReference>
<proteinExistence type="inferred from homology"/>
<gene>
    <name evidence="6" type="ORF">OHK93_004896</name>
</gene>
<comment type="caution">
    <text evidence="6">The sequence shown here is derived from an EMBL/GenBank/DDBJ whole genome shotgun (WGS) entry which is preliminary data.</text>
</comment>
<protein>
    <recommendedName>
        <fullName evidence="5">FAD-binding domain-containing protein</fullName>
    </recommendedName>
</protein>
<dbReference type="SUPFAM" id="SSF51905">
    <property type="entry name" value="FAD/NAD(P)-binding domain"/>
    <property type="match status" value="1"/>
</dbReference>
<accession>A0AA43TZ48</accession>
<sequence length="219" mass="24125">MGKPTPEPFKAIIVGAGITGLTLANIFKRIGIDFILLEAEHKIDRRVGFIYGCWPYAARILDQIDCWNDLELATDTLAEHEIRLDDGSALISNGGGIDPNMLVSPLLESEREATDMDLCLSRFGYDQRVTERHILVRILLEKLGGDPRVITGERVATILHHADGVQLLSQTGHTYSGDIVVGCDGVHSVVRRLMWERADEVQPGLISTPDKQGDRAKTG</sequence>
<comment type="similarity">
    <text evidence="1">Belongs to the paxM FAD-dependent monooxygenase family.</text>
</comment>
<evidence type="ECO:0000256" key="1">
    <source>
        <dbReference type="ARBA" id="ARBA00007992"/>
    </source>
</evidence>
<organism evidence="6 7">
    <name type="scientific">Ramalina farinacea</name>
    <dbReference type="NCBI Taxonomy" id="258253"/>
    <lineage>
        <taxon>Eukaryota</taxon>
        <taxon>Fungi</taxon>
        <taxon>Dikarya</taxon>
        <taxon>Ascomycota</taxon>
        <taxon>Pezizomycotina</taxon>
        <taxon>Lecanoromycetes</taxon>
        <taxon>OSLEUM clade</taxon>
        <taxon>Lecanoromycetidae</taxon>
        <taxon>Lecanorales</taxon>
        <taxon>Lecanorineae</taxon>
        <taxon>Ramalinaceae</taxon>
        <taxon>Ramalina</taxon>
    </lineage>
</organism>
<evidence type="ECO:0000256" key="2">
    <source>
        <dbReference type="ARBA" id="ARBA00022630"/>
    </source>
</evidence>
<dbReference type="PANTHER" id="PTHR47356">
    <property type="entry name" value="FAD-DEPENDENT MONOOXYGENASE ASQG-RELATED"/>
    <property type="match status" value="1"/>
</dbReference>
<reference evidence="6" key="1">
    <citation type="journal article" date="2023" name="Genome Biol. Evol.">
        <title>First Whole Genome Sequence and Flow Cytometry Genome Size Data for the Lichen-Forming Fungus Ramalina farinacea (Ascomycota).</title>
        <authorList>
            <person name="Llewellyn T."/>
            <person name="Mian S."/>
            <person name="Hill R."/>
            <person name="Leitch I.J."/>
            <person name="Gaya E."/>
        </authorList>
    </citation>
    <scope>NUCLEOTIDE SEQUENCE</scope>
    <source>
        <strain evidence="6">LIQ254RAFAR</strain>
    </source>
</reference>
<dbReference type="PANTHER" id="PTHR47356:SF2">
    <property type="entry name" value="FAD-BINDING DOMAIN-CONTAINING PROTEIN-RELATED"/>
    <property type="match status" value="1"/>
</dbReference>
<evidence type="ECO:0000256" key="3">
    <source>
        <dbReference type="ARBA" id="ARBA00022827"/>
    </source>
</evidence>
<feature type="domain" description="FAD-binding" evidence="5">
    <location>
        <begin position="11"/>
        <end position="192"/>
    </location>
</feature>
<keyword evidence="2" id="KW-0285">Flavoprotein</keyword>
<dbReference type="AlphaFoldDB" id="A0AA43TZ48"/>
<evidence type="ECO:0000313" key="6">
    <source>
        <dbReference type="EMBL" id="MDI1493109.1"/>
    </source>
</evidence>
<keyword evidence="7" id="KW-1185">Reference proteome</keyword>
<keyword evidence="4" id="KW-0560">Oxidoreductase</keyword>
<dbReference type="Proteomes" id="UP001161017">
    <property type="component" value="Unassembled WGS sequence"/>
</dbReference>
<keyword evidence="3" id="KW-0274">FAD</keyword>
<dbReference type="Gene3D" id="3.50.50.60">
    <property type="entry name" value="FAD/NAD(P)-binding domain"/>
    <property type="match status" value="1"/>
</dbReference>
<dbReference type="InterPro" id="IPR002938">
    <property type="entry name" value="FAD-bd"/>
</dbReference>
<name>A0AA43TZ48_9LECA</name>
<dbReference type="GO" id="GO:0071949">
    <property type="term" value="F:FAD binding"/>
    <property type="evidence" value="ECO:0007669"/>
    <property type="project" value="InterPro"/>
</dbReference>
<dbReference type="PRINTS" id="PR00420">
    <property type="entry name" value="RNGMNOXGNASE"/>
</dbReference>
<evidence type="ECO:0000313" key="7">
    <source>
        <dbReference type="Proteomes" id="UP001161017"/>
    </source>
</evidence>